<protein>
    <submittedName>
        <fullName evidence="2">Uncharacterized protein</fullName>
    </submittedName>
</protein>
<gene>
    <name evidence="2" type="ORF">CYMTET_49864</name>
</gene>
<reference evidence="2 3" key="1">
    <citation type="journal article" date="2015" name="Genome Biol. Evol.">
        <title>Comparative Genomics of a Bacterivorous Green Alga Reveals Evolutionary Causalities and Consequences of Phago-Mixotrophic Mode of Nutrition.</title>
        <authorList>
            <person name="Burns J.A."/>
            <person name="Paasch A."/>
            <person name="Narechania A."/>
            <person name="Kim E."/>
        </authorList>
    </citation>
    <scope>NUCLEOTIDE SEQUENCE [LARGE SCALE GENOMIC DNA]</scope>
    <source>
        <strain evidence="2 3">PLY_AMNH</strain>
    </source>
</reference>
<proteinExistence type="predicted"/>
<keyword evidence="3" id="KW-1185">Reference proteome</keyword>
<feature type="compositionally biased region" description="Basic and acidic residues" evidence="1">
    <location>
        <begin position="176"/>
        <end position="191"/>
    </location>
</feature>
<name>A0AAE0BR07_9CHLO</name>
<dbReference type="AlphaFoldDB" id="A0AAE0BR07"/>
<sequence>MTVRDSRSRASTSAGLRRDRDAQVLKPVWIAERRSEREKATEGLNERSAEKRVKRRVRSSRESWGMKEMNEGSAMERRGMKDLARLRLEMTERSRGGLYCQWMGREEREERVMRWKGELDGVEFHEGREEGRMIKVHYRIQGVRHKGRQSGRRVEEEVPQVNIERSVPKGIERTRMMKGGGKRDTVQDKVNGRRGGGARGKSEADEKAIGGVGEVGEAKEREEGRPARCEEG</sequence>
<feature type="compositionally biased region" description="Basic and acidic residues" evidence="1">
    <location>
        <begin position="216"/>
        <end position="232"/>
    </location>
</feature>
<feature type="region of interest" description="Disordered" evidence="1">
    <location>
        <begin position="35"/>
        <end position="54"/>
    </location>
</feature>
<organism evidence="2 3">
    <name type="scientific">Cymbomonas tetramitiformis</name>
    <dbReference type="NCBI Taxonomy" id="36881"/>
    <lineage>
        <taxon>Eukaryota</taxon>
        <taxon>Viridiplantae</taxon>
        <taxon>Chlorophyta</taxon>
        <taxon>Pyramimonadophyceae</taxon>
        <taxon>Pyramimonadales</taxon>
        <taxon>Pyramimonadaceae</taxon>
        <taxon>Cymbomonas</taxon>
    </lineage>
</organism>
<feature type="compositionally biased region" description="Basic and acidic residues" evidence="1">
    <location>
        <begin position="35"/>
        <end position="51"/>
    </location>
</feature>
<evidence type="ECO:0000256" key="1">
    <source>
        <dbReference type="SAM" id="MobiDB-lite"/>
    </source>
</evidence>
<feature type="region of interest" description="Disordered" evidence="1">
    <location>
        <begin position="176"/>
        <end position="232"/>
    </location>
</feature>
<comment type="caution">
    <text evidence="2">The sequence shown here is derived from an EMBL/GenBank/DDBJ whole genome shotgun (WGS) entry which is preliminary data.</text>
</comment>
<dbReference type="EMBL" id="LGRX02033685">
    <property type="protein sequence ID" value="KAK3240290.1"/>
    <property type="molecule type" value="Genomic_DNA"/>
</dbReference>
<dbReference type="Proteomes" id="UP001190700">
    <property type="component" value="Unassembled WGS sequence"/>
</dbReference>
<evidence type="ECO:0000313" key="2">
    <source>
        <dbReference type="EMBL" id="KAK3240290.1"/>
    </source>
</evidence>
<evidence type="ECO:0000313" key="3">
    <source>
        <dbReference type="Proteomes" id="UP001190700"/>
    </source>
</evidence>
<accession>A0AAE0BR07</accession>